<evidence type="ECO:0000256" key="8">
    <source>
        <dbReference type="ARBA" id="ARBA00038436"/>
    </source>
</evidence>
<dbReference type="RefSeq" id="WP_090069597.1">
    <property type="nucleotide sequence ID" value="NZ_FOVR01000002.1"/>
</dbReference>
<keyword evidence="3" id="KW-1003">Cell membrane</keyword>
<sequence>MTILRFLDKYFEISISVFLLLFMTALIAVQVFMRYVMGESLSWSEELARYVFIWLIYLMISYSAREMKHIKIDAALGLFPQSWQRWVVILGDLLFLAFALFIVKTTYELVLKQMMLDQRSTALAIPLWMIYAAPGVGFFLTAIRQVQTIIWRLRNPDKSNIEEF</sequence>
<gene>
    <name evidence="11" type="ORF">SAMN04488056_102292</name>
</gene>
<evidence type="ECO:0000256" key="4">
    <source>
        <dbReference type="ARBA" id="ARBA00022519"/>
    </source>
</evidence>
<dbReference type="InterPro" id="IPR055348">
    <property type="entry name" value="DctQ"/>
</dbReference>
<comment type="subunit">
    <text evidence="9">The complex comprises the extracytoplasmic solute receptor protein and the two transmembrane proteins.</text>
</comment>
<protein>
    <recommendedName>
        <fullName evidence="9">TRAP transporter small permease protein</fullName>
    </recommendedName>
</protein>
<keyword evidence="7 9" id="KW-0472">Membrane</keyword>
<feature type="transmembrane region" description="Helical" evidence="9">
    <location>
        <begin position="12"/>
        <end position="35"/>
    </location>
</feature>
<dbReference type="Pfam" id="PF04290">
    <property type="entry name" value="DctQ"/>
    <property type="match status" value="1"/>
</dbReference>
<evidence type="ECO:0000313" key="12">
    <source>
        <dbReference type="Proteomes" id="UP000199236"/>
    </source>
</evidence>
<keyword evidence="6 9" id="KW-1133">Transmembrane helix</keyword>
<evidence type="ECO:0000256" key="2">
    <source>
        <dbReference type="ARBA" id="ARBA00022448"/>
    </source>
</evidence>
<dbReference type="PANTHER" id="PTHR35011">
    <property type="entry name" value="2,3-DIKETO-L-GULONATE TRAP TRANSPORTER SMALL PERMEASE PROTEIN YIAM"/>
    <property type="match status" value="1"/>
</dbReference>
<dbReference type="GO" id="GO:0022857">
    <property type="term" value="F:transmembrane transporter activity"/>
    <property type="evidence" value="ECO:0007669"/>
    <property type="project" value="UniProtKB-UniRule"/>
</dbReference>
<dbReference type="PANTHER" id="PTHR35011:SF2">
    <property type="entry name" value="2,3-DIKETO-L-GULONATE TRAP TRANSPORTER SMALL PERMEASE PROTEIN YIAM"/>
    <property type="match status" value="1"/>
</dbReference>
<dbReference type="GO" id="GO:0015740">
    <property type="term" value="P:C4-dicarboxylate transport"/>
    <property type="evidence" value="ECO:0007669"/>
    <property type="project" value="TreeGrafter"/>
</dbReference>
<feature type="transmembrane region" description="Helical" evidence="9">
    <location>
        <begin position="85"/>
        <end position="103"/>
    </location>
</feature>
<dbReference type="STRING" id="655353.SAMN04488056_102292"/>
<dbReference type="GO" id="GO:0005886">
    <property type="term" value="C:plasma membrane"/>
    <property type="evidence" value="ECO:0007669"/>
    <property type="project" value="UniProtKB-SubCell"/>
</dbReference>
<keyword evidence="4 9" id="KW-0997">Cell inner membrane</keyword>
<evidence type="ECO:0000259" key="10">
    <source>
        <dbReference type="Pfam" id="PF04290"/>
    </source>
</evidence>
<reference evidence="11 12" key="1">
    <citation type="submission" date="2016-10" db="EMBL/GenBank/DDBJ databases">
        <authorList>
            <person name="de Groot N.N."/>
        </authorList>
    </citation>
    <scope>NUCLEOTIDE SEQUENCE [LARGE SCALE GENOMIC DNA]</scope>
    <source>
        <strain evidence="11 12">CGMCC 1.9157</strain>
    </source>
</reference>
<feature type="transmembrane region" description="Helical" evidence="9">
    <location>
        <begin position="47"/>
        <end position="64"/>
    </location>
</feature>
<evidence type="ECO:0000256" key="7">
    <source>
        <dbReference type="ARBA" id="ARBA00023136"/>
    </source>
</evidence>
<name>A0A1I5CNE2_9HYPH</name>
<accession>A0A1I5CNE2</accession>
<comment type="similarity">
    <text evidence="8 9">Belongs to the TRAP transporter small permease family.</text>
</comment>
<keyword evidence="2 9" id="KW-0813">Transport</keyword>
<feature type="domain" description="Tripartite ATP-independent periplasmic transporters DctQ component" evidence="10">
    <location>
        <begin position="23"/>
        <end position="154"/>
    </location>
</feature>
<keyword evidence="12" id="KW-1185">Reference proteome</keyword>
<comment type="function">
    <text evidence="9">Part of the tripartite ATP-independent periplasmic (TRAP) transport system.</text>
</comment>
<dbReference type="EMBL" id="FOVR01000002">
    <property type="protein sequence ID" value="SFN88545.1"/>
    <property type="molecule type" value="Genomic_DNA"/>
</dbReference>
<feature type="transmembrane region" description="Helical" evidence="9">
    <location>
        <begin position="123"/>
        <end position="143"/>
    </location>
</feature>
<dbReference type="InterPro" id="IPR007387">
    <property type="entry name" value="TRAP_DctQ"/>
</dbReference>
<proteinExistence type="inferred from homology"/>
<evidence type="ECO:0000256" key="9">
    <source>
        <dbReference type="RuleBase" id="RU369079"/>
    </source>
</evidence>
<comment type="subcellular location">
    <subcellularLocation>
        <location evidence="1 9">Cell inner membrane</location>
        <topology evidence="1 9">Multi-pass membrane protein</topology>
    </subcellularLocation>
</comment>
<dbReference type="AlphaFoldDB" id="A0A1I5CNE2"/>
<organism evidence="11 12">
    <name type="scientific">Cohaesibacter marisflavi</name>
    <dbReference type="NCBI Taxonomy" id="655353"/>
    <lineage>
        <taxon>Bacteria</taxon>
        <taxon>Pseudomonadati</taxon>
        <taxon>Pseudomonadota</taxon>
        <taxon>Alphaproteobacteria</taxon>
        <taxon>Hyphomicrobiales</taxon>
        <taxon>Cohaesibacteraceae</taxon>
    </lineage>
</organism>
<evidence type="ECO:0000313" key="11">
    <source>
        <dbReference type="EMBL" id="SFN88545.1"/>
    </source>
</evidence>
<evidence type="ECO:0000256" key="6">
    <source>
        <dbReference type="ARBA" id="ARBA00022989"/>
    </source>
</evidence>
<evidence type="ECO:0000256" key="5">
    <source>
        <dbReference type="ARBA" id="ARBA00022692"/>
    </source>
</evidence>
<keyword evidence="5 9" id="KW-0812">Transmembrane</keyword>
<dbReference type="OrthoDB" id="7843639at2"/>
<evidence type="ECO:0000256" key="3">
    <source>
        <dbReference type="ARBA" id="ARBA00022475"/>
    </source>
</evidence>
<evidence type="ECO:0000256" key="1">
    <source>
        <dbReference type="ARBA" id="ARBA00004429"/>
    </source>
</evidence>
<dbReference type="Proteomes" id="UP000199236">
    <property type="component" value="Unassembled WGS sequence"/>
</dbReference>